<evidence type="ECO:0000313" key="3">
    <source>
        <dbReference type="Proteomes" id="UP000006591"/>
    </source>
</evidence>
<dbReference type="AlphaFoldDB" id="A0A0E0HQX2"/>
<name>A0A0E0HQX2_ORYNI</name>
<dbReference type="Gramene" id="ONIVA06G17760.1">
    <property type="protein sequence ID" value="ONIVA06G17760.1"/>
    <property type="gene ID" value="ONIVA06G17760"/>
</dbReference>
<feature type="region of interest" description="Disordered" evidence="1">
    <location>
        <begin position="1"/>
        <end position="29"/>
    </location>
</feature>
<reference evidence="2" key="1">
    <citation type="submission" date="2015-04" db="UniProtKB">
        <authorList>
            <consortium name="EnsemblPlants"/>
        </authorList>
    </citation>
    <scope>IDENTIFICATION</scope>
    <source>
        <strain evidence="2">SL10</strain>
    </source>
</reference>
<proteinExistence type="predicted"/>
<dbReference type="Proteomes" id="UP000006591">
    <property type="component" value="Chromosome 6"/>
</dbReference>
<evidence type="ECO:0000256" key="1">
    <source>
        <dbReference type="SAM" id="MobiDB-lite"/>
    </source>
</evidence>
<evidence type="ECO:0000313" key="2">
    <source>
        <dbReference type="EnsemblPlants" id="ONIVA06G17760.1"/>
    </source>
</evidence>
<organism evidence="2">
    <name type="scientific">Oryza nivara</name>
    <name type="common">Indian wild rice</name>
    <name type="synonym">Oryza sativa f. spontanea</name>
    <dbReference type="NCBI Taxonomy" id="4536"/>
    <lineage>
        <taxon>Eukaryota</taxon>
        <taxon>Viridiplantae</taxon>
        <taxon>Streptophyta</taxon>
        <taxon>Embryophyta</taxon>
        <taxon>Tracheophyta</taxon>
        <taxon>Spermatophyta</taxon>
        <taxon>Magnoliopsida</taxon>
        <taxon>Liliopsida</taxon>
        <taxon>Poales</taxon>
        <taxon>Poaceae</taxon>
        <taxon>BOP clade</taxon>
        <taxon>Oryzoideae</taxon>
        <taxon>Oryzeae</taxon>
        <taxon>Oryzinae</taxon>
        <taxon>Oryza</taxon>
    </lineage>
</organism>
<sequence>MGLVRDAKKDDMNEGNQWPHGLSGTDMGARVPAIPRDFLPWRGDGTGQLGVSGALLPIQKE</sequence>
<dbReference type="HOGENOM" id="CLU_2926657_0_0_1"/>
<dbReference type="EnsemblPlants" id="ONIVA06G17760.1">
    <property type="protein sequence ID" value="ONIVA06G17760.1"/>
    <property type="gene ID" value="ONIVA06G17760"/>
</dbReference>
<accession>A0A0E0HQX2</accession>
<feature type="compositionally biased region" description="Basic and acidic residues" evidence="1">
    <location>
        <begin position="1"/>
        <end position="12"/>
    </location>
</feature>
<reference evidence="2" key="2">
    <citation type="submission" date="2018-04" db="EMBL/GenBank/DDBJ databases">
        <title>OnivRS2 (Oryza nivara Reference Sequence Version 2).</title>
        <authorList>
            <person name="Zhang J."/>
            <person name="Kudrna D."/>
            <person name="Lee S."/>
            <person name="Talag J."/>
            <person name="Rajasekar S."/>
            <person name="Welchert J."/>
            <person name="Hsing Y.-I."/>
            <person name="Wing R.A."/>
        </authorList>
    </citation>
    <scope>NUCLEOTIDE SEQUENCE [LARGE SCALE GENOMIC DNA]</scope>
    <source>
        <strain evidence="2">SL10</strain>
    </source>
</reference>
<protein>
    <submittedName>
        <fullName evidence="2">Uncharacterized protein</fullName>
    </submittedName>
</protein>
<keyword evidence="3" id="KW-1185">Reference proteome</keyword>